<dbReference type="RefSeq" id="WP_260189733.1">
    <property type="nucleotide sequence ID" value="NZ_JAFFZE010000005.1"/>
</dbReference>
<organism evidence="1 2">
    <name type="scientific">Actinophytocola gossypii</name>
    <dbReference type="NCBI Taxonomy" id="2812003"/>
    <lineage>
        <taxon>Bacteria</taxon>
        <taxon>Bacillati</taxon>
        <taxon>Actinomycetota</taxon>
        <taxon>Actinomycetes</taxon>
        <taxon>Pseudonocardiales</taxon>
        <taxon>Pseudonocardiaceae</taxon>
    </lineage>
</organism>
<sequence>MINSARKVIMVFWNALNMVKALFIAAISTFSAESLPPAPSAQVPA</sequence>
<comment type="caution">
    <text evidence="1">The sequence shown here is derived from an EMBL/GenBank/DDBJ whole genome shotgun (WGS) entry which is preliminary data.</text>
</comment>
<keyword evidence="2" id="KW-1185">Reference proteome</keyword>
<name>A0ABT2J3L5_9PSEU</name>
<proteinExistence type="predicted"/>
<protein>
    <submittedName>
        <fullName evidence="1">Uncharacterized protein</fullName>
    </submittedName>
</protein>
<accession>A0ABT2J3L5</accession>
<evidence type="ECO:0000313" key="1">
    <source>
        <dbReference type="EMBL" id="MCT2582378.1"/>
    </source>
</evidence>
<evidence type="ECO:0000313" key="2">
    <source>
        <dbReference type="Proteomes" id="UP001156441"/>
    </source>
</evidence>
<gene>
    <name evidence="1" type="ORF">JT362_04480</name>
</gene>
<dbReference type="Proteomes" id="UP001156441">
    <property type="component" value="Unassembled WGS sequence"/>
</dbReference>
<dbReference type="EMBL" id="JAFFZE010000005">
    <property type="protein sequence ID" value="MCT2582378.1"/>
    <property type="molecule type" value="Genomic_DNA"/>
</dbReference>
<reference evidence="1 2" key="1">
    <citation type="submission" date="2021-02" db="EMBL/GenBank/DDBJ databases">
        <title>Actinophytocola xerophila sp. nov., isolated from soil of cotton cropping field.</title>
        <authorList>
            <person name="Huang R."/>
            <person name="Chen X."/>
            <person name="Ge X."/>
            <person name="Liu W."/>
        </authorList>
    </citation>
    <scope>NUCLEOTIDE SEQUENCE [LARGE SCALE GENOMIC DNA]</scope>
    <source>
        <strain evidence="1 2">S1-96</strain>
    </source>
</reference>